<evidence type="ECO:0000259" key="16">
    <source>
        <dbReference type="PROSITE" id="PS50969"/>
    </source>
</evidence>
<keyword evidence="18" id="KW-1185">Reference proteome</keyword>
<organism evidence="17 18">
    <name type="scientific">Dendroctonus ponderosae</name>
    <name type="common">Mountain pine beetle</name>
    <dbReference type="NCBI Taxonomy" id="77166"/>
    <lineage>
        <taxon>Eukaryota</taxon>
        <taxon>Metazoa</taxon>
        <taxon>Ecdysozoa</taxon>
        <taxon>Arthropoda</taxon>
        <taxon>Hexapoda</taxon>
        <taxon>Insecta</taxon>
        <taxon>Pterygota</taxon>
        <taxon>Neoptera</taxon>
        <taxon>Endopterygota</taxon>
        <taxon>Coleoptera</taxon>
        <taxon>Polyphaga</taxon>
        <taxon>Cucujiformia</taxon>
        <taxon>Curculionidae</taxon>
        <taxon>Scolytinae</taxon>
        <taxon>Dendroctonus</taxon>
    </lineage>
</organism>
<reference evidence="18" key="1">
    <citation type="journal article" date="2013" name="Genome Biol.">
        <title>Draft genome of the mountain pine beetle, Dendroctonus ponderosae Hopkins, a major forest pest.</title>
        <authorList>
            <person name="Keeling C.I."/>
            <person name="Yuen M.M."/>
            <person name="Liao N.Y."/>
            <person name="Docking T.R."/>
            <person name="Chan S.K."/>
            <person name="Taylor G.A."/>
            <person name="Palmquist D.L."/>
            <person name="Jackman S.D."/>
            <person name="Nguyen A."/>
            <person name="Li M."/>
            <person name="Henderson H."/>
            <person name="Janes J.K."/>
            <person name="Zhao Y."/>
            <person name="Pandoh P."/>
            <person name="Moore R."/>
            <person name="Sperling F.A."/>
            <person name="Huber D.P."/>
            <person name="Birol I."/>
            <person name="Jones S.J."/>
            <person name="Bohlmann J."/>
        </authorList>
    </citation>
    <scope>NUCLEOTIDE SEQUENCE</scope>
</reference>
<dbReference type="GO" id="GO:0005744">
    <property type="term" value="C:TIM23 mitochondrial import inner membrane translocase complex"/>
    <property type="evidence" value="ECO:0007669"/>
    <property type="project" value="UniProtKB-UniRule"/>
</dbReference>
<feature type="domain" description="FCP1 homology" evidence="16">
    <location>
        <begin position="174"/>
        <end position="317"/>
    </location>
</feature>
<reference evidence="17" key="2">
    <citation type="submission" date="2024-08" db="UniProtKB">
        <authorList>
            <consortium name="EnsemblMetazoa"/>
        </authorList>
    </citation>
    <scope>IDENTIFICATION</scope>
</reference>
<keyword evidence="4 14" id="KW-0813">Transport</keyword>
<evidence type="ECO:0000256" key="5">
    <source>
        <dbReference type="ARBA" id="ARBA00022692"/>
    </source>
</evidence>
<dbReference type="CDD" id="cd07521">
    <property type="entry name" value="HAD_FCP1-like"/>
    <property type="match status" value="1"/>
</dbReference>
<dbReference type="PROSITE" id="PS50969">
    <property type="entry name" value="FCP1"/>
    <property type="match status" value="1"/>
</dbReference>
<evidence type="ECO:0000256" key="1">
    <source>
        <dbReference type="ARBA" id="ARBA00002959"/>
    </source>
</evidence>
<evidence type="ECO:0000256" key="4">
    <source>
        <dbReference type="ARBA" id="ARBA00022448"/>
    </source>
</evidence>
<keyword evidence="12 14" id="KW-0472">Membrane</keyword>
<dbReference type="KEGG" id="dpa:109541120"/>
<keyword evidence="11 14" id="KW-0496">Mitochondrion</keyword>
<evidence type="ECO:0000256" key="3">
    <source>
        <dbReference type="ARBA" id="ARBA00006344"/>
    </source>
</evidence>
<dbReference type="AlphaFoldDB" id="A0AAR5PWN2"/>
<dbReference type="EnsemblMetazoa" id="XM_019909860.1">
    <property type="protein sequence ID" value="XP_019765419.1"/>
    <property type="gene ID" value="LOC109541120"/>
</dbReference>
<accession>A0AAR5PWN2</accession>
<keyword evidence="5 14" id="KW-0812">Transmembrane</keyword>
<name>A0AAR5PWN2_DENPD</name>
<dbReference type="RefSeq" id="XP_019765419.1">
    <property type="nucleotide sequence ID" value="XM_019909860.2"/>
</dbReference>
<evidence type="ECO:0000256" key="13">
    <source>
        <dbReference type="ARBA" id="ARBA00061911"/>
    </source>
</evidence>
<evidence type="ECO:0000313" key="17">
    <source>
        <dbReference type="EnsemblMetazoa" id="XP_019765419.1"/>
    </source>
</evidence>
<evidence type="ECO:0000256" key="8">
    <source>
        <dbReference type="ARBA" id="ARBA00022946"/>
    </source>
</evidence>
<comment type="subcellular location">
    <subcellularLocation>
        <location evidence="2 14">Mitochondrion inner membrane</location>
        <topology evidence="2 14">Single-pass membrane protein</topology>
    </subcellularLocation>
</comment>
<dbReference type="GO" id="GO:0015031">
    <property type="term" value="P:protein transport"/>
    <property type="evidence" value="ECO:0007669"/>
    <property type="project" value="UniProtKB-KW"/>
</dbReference>
<dbReference type="InterPro" id="IPR036412">
    <property type="entry name" value="HAD-like_sf"/>
</dbReference>
<dbReference type="InterPro" id="IPR050365">
    <property type="entry name" value="TIM50"/>
</dbReference>
<dbReference type="InterPro" id="IPR023214">
    <property type="entry name" value="HAD_sf"/>
</dbReference>
<feature type="region of interest" description="Disordered" evidence="15">
    <location>
        <begin position="64"/>
        <end position="87"/>
    </location>
</feature>
<evidence type="ECO:0000256" key="11">
    <source>
        <dbReference type="ARBA" id="ARBA00023128"/>
    </source>
</evidence>
<feature type="transmembrane region" description="Helical" evidence="14">
    <location>
        <begin position="97"/>
        <end position="115"/>
    </location>
</feature>
<keyword evidence="10 14" id="KW-0811">Translocation</keyword>
<dbReference type="InterPro" id="IPR004274">
    <property type="entry name" value="FCP1_dom"/>
</dbReference>
<evidence type="ECO:0000256" key="12">
    <source>
        <dbReference type="ARBA" id="ARBA00023136"/>
    </source>
</evidence>
<keyword evidence="6" id="KW-0999">Mitochondrion inner membrane</keyword>
<dbReference type="Pfam" id="PF03031">
    <property type="entry name" value="NIF"/>
    <property type="match status" value="1"/>
</dbReference>
<dbReference type="FunFam" id="3.40.50.1000:FF:000019">
    <property type="entry name" value="Mitochondrial import inner membrane translocase subunit TIM50"/>
    <property type="match status" value="1"/>
</dbReference>
<evidence type="ECO:0000256" key="6">
    <source>
        <dbReference type="ARBA" id="ARBA00022792"/>
    </source>
</evidence>
<feature type="compositionally biased region" description="Basic and acidic residues" evidence="15">
    <location>
        <begin position="70"/>
        <end position="87"/>
    </location>
</feature>
<dbReference type="Proteomes" id="UP000019118">
    <property type="component" value="Unassembled WGS sequence"/>
</dbReference>
<comment type="similarity">
    <text evidence="3 14">Belongs to the TIM50 family.</text>
</comment>
<evidence type="ECO:0000256" key="9">
    <source>
        <dbReference type="ARBA" id="ARBA00022989"/>
    </source>
</evidence>
<evidence type="ECO:0000256" key="7">
    <source>
        <dbReference type="ARBA" id="ARBA00022927"/>
    </source>
</evidence>
<evidence type="ECO:0000256" key="15">
    <source>
        <dbReference type="SAM" id="MobiDB-lite"/>
    </source>
</evidence>
<evidence type="ECO:0000256" key="10">
    <source>
        <dbReference type="ARBA" id="ARBA00023010"/>
    </source>
</evidence>
<keyword evidence="7 14" id="KW-0653">Protein transport</keyword>
<keyword evidence="9 14" id="KW-1133">Transmembrane helix</keyword>
<comment type="subunit">
    <text evidence="13">Component of the TIM23 complex at least composed of Tim23, Tim17 (Tim17a1, Tim17a2 or Tim17b1) and a Tim50.</text>
</comment>
<dbReference type="PANTHER" id="PTHR12210">
    <property type="entry name" value="DULLARD PROTEIN PHOSPHATASE"/>
    <property type="match status" value="1"/>
</dbReference>
<evidence type="ECO:0000256" key="2">
    <source>
        <dbReference type="ARBA" id="ARBA00004434"/>
    </source>
</evidence>
<dbReference type="GeneID" id="109541120"/>
<evidence type="ECO:0000313" key="18">
    <source>
        <dbReference type="Proteomes" id="UP000019118"/>
    </source>
</evidence>
<evidence type="ECO:0000256" key="14">
    <source>
        <dbReference type="RuleBase" id="RU365079"/>
    </source>
</evidence>
<keyword evidence="8 14" id="KW-0809">Transit peptide</keyword>
<proteinExistence type="inferred from homology"/>
<dbReference type="Gene3D" id="3.40.50.1000">
    <property type="entry name" value="HAD superfamily/HAD-like"/>
    <property type="match status" value="1"/>
</dbReference>
<protein>
    <recommendedName>
        <fullName evidence="14">Mitochondrial import inner membrane translocase subunit TIM50</fullName>
    </recommendedName>
</protein>
<comment type="function">
    <text evidence="1 14">Essential component of the TIM23 complex, a complex that mediates the translocation of transit peptide-containing proteins across the mitochondrial inner membrane.</text>
</comment>
<dbReference type="SUPFAM" id="SSF56784">
    <property type="entry name" value="HAD-like"/>
    <property type="match status" value="1"/>
</dbReference>
<sequence>MAKIETMFRFSIRSINILNNVIKHRPGVILQDQSYHVFPEFHCSLSHRRFYSIEPKYKTPLASLLSNSKEQPDPNQDKIDEEEAKKQREQSWRTMKLTLLFFGVGFSCMGSYLIVTLGAPQKDDDGVAIRDQFSDYPTFKSYLYRTWRELEYYRKLIREPSRDKLLPDPLQYPYIQPKYTLVLELTDVLVHPDWTYNTGWRFKKRPFLDYFLESLKEHFEIVIYTAEQGMTVFPLIEAIDPNNIIAYKLVRDATHFTNGHHVKSLNNLNRDLSRVICIDWNSNNVKFNPENLFCIKRWDGSNEDTALLDLANFLKTIANNEIEDVRDVLKVYSLYDDPVTAFREKQKRLLEELEAQTVAQQELGKTKLSRWTPTFFRKTRLNWIM</sequence>
<dbReference type="SMART" id="SM00577">
    <property type="entry name" value="CPDc"/>
    <property type="match status" value="1"/>
</dbReference>